<feature type="region of interest" description="Disordered" evidence="1">
    <location>
        <begin position="133"/>
        <end position="188"/>
    </location>
</feature>
<reference evidence="4" key="1">
    <citation type="submission" date="2015-06" db="EMBL/GenBank/DDBJ databases">
        <authorList>
            <person name="Lim Y.L."/>
            <person name="Ee R."/>
            <person name="Yong D."/>
            <person name="How K.Y."/>
            <person name="Yin W.F."/>
            <person name="Chan K.G."/>
        </authorList>
    </citation>
    <scope>NUCLEOTIDE SEQUENCE [LARGE SCALE GENOMIC DNA]</scope>
    <source>
        <strain evidence="4">DSM 25325</strain>
    </source>
</reference>
<dbReference type="OrthoDB" id="9130055at2"/>
<evidence type="ECO:0000256" key="1">
    <source>
        <dbReference type="SAM" id="MobiDB-lite"/>
    </source>
</evidence>
<keyword evidence="2" id="KW-0472">Membrane</keyword>
<dbReference type="Proteomes" id="UP000036700">
    <property type="component" value="Chromosome"/>
</dbReference>
<dbReference type="KEGG" id="ptx:ABW99_08230"/>
<feature type="transmembrane region" description="Helical" evidence="2">
    <location>
        <begin position="44"/>
        <end position="61"/>
    </location>
</feature>
<evidence type="ECO:0000313" key="4">
    <source>
        <dbReference type="Proteomes" id="UP000036700"/>
    </source>
</evidence>
<keyword evidence="2" id="KW-0812">Transmembrane</keyword>
<evidence type="ECO:0008006" key="5">
    <source>
        <dbReference type="Google" id="ProtNLM"/>
    </source>
</evidence>
<dbReference type="PATRIC" id="fig|445709.3.peg.1761"/>
<dbReference type="RefSeq" id="WP_047214017.1">
    <property type="nucleotide sequence ID" value="NZ_CP011568.3"/>
</dbReference>
<accession>A0A0G3ES72</accession>
<sequence length="188" mass="19966">MKAVLRTVLFLDAVLNLALGLLFLASPWQQLYVSLQIPQADPALYGQLLGVLLVGVAWLQWHATINGQLTIAVARVSGHVNWISGALILAWVLALGLHPKGAGMVFLPALAVVLIVFALFLIKLSHNVHTREKAQNVKSDKSAGSAGALGNQRTEPYAGTMPPAAAPGMSTTESKPSVSQDARQNPYS</sequence>
<proteinExistence type="predicted"/>
<name>A0A0G3ES72_9BURK</name>
<protein>
    <recommendedName>
        <fullName evidence="5">Transmembrane protein</fullName>
    </recommendedName>
</protein>
<dbReference type="STRING" id="445709.ABW99_08230"/>
<feature type="transmembrane region" description="Helical" evidence="2">
    <location>
        <begin position="7"/>
        <end position="24"/>
    </location>
</feature>
<feature type="transmembrane region" description="Helical" evidence="2">
    <location>
        <begin position="101"/>
        <end position="122"/>
    </location>
</feature>
<gene>
    <name evidence="3" type="ORF">ABW99_08230</name>
</gene>
<dbReference type="AlphaFoldDB" id="A0A0G3ES72"/>
<keyword evidence="2" id="KW-1133">Transmembrane helix</keyword>
<organism evidence="3 4">
    <name type="scientific">Pandoraea thiooxydans</name>
    <dbReference type="NCBI Taxonomy" id="445709"/>
    <lineage>
        <taxon>Bacteria</taxon>
        <taxon>Pseudomonadati</taxon>
        <taxon>Pseudomonadota</taxon>
        <taxon>Betaproteobacteria</taxon>
        <taxon>Burkholderiales</taxon>
        <taxon>Burkholderiaceae</taxon>
        <taxon>Pandoraea</taxon>
    </lineage>
</organism>
<feature type="transmembrane region" description="Helical" evidence="2">
    <location>
        <begin position="73"/>
        <end position="95"/>
    </location>
</feature>
<dbReference type="EMBL" id="CP011568">
    <property type="protein sequence ID" value="AKJ68197.1"/>
    <property type="molecule type" value="Genomic_DNA"/>
</dbReference>
<evidence type="ECO:0000256" key="2">
    <source>
        <dbReference type="SAM" id="Phobius"/>
    </source>
</evidence>
<keyword evidence="4" id="KW-1185">Reference proteome</keyword>
<evidence type="ECO:0000313" key="3">
    <source>
        <dbReference type="EMBL" id="AKJ68197.1"/>
    </source>
</evidence>
<feature type="compositionally biased region" description="Polar residues" evidence="1">
    <location>
        <begin position="169"/>
        <end position="188"/>
    </location>
</feature>